<evidence type="ECO:0008006" key="4">
    <source>
        <dbReference type="Google" id="ProtNLM"/>
    </source>
</evidence>
<proteinExistence type="predicted"/>
<keyword evidence="1" id="KW-0732">Signal</keyword>
<sequence>MKKNLLWMMAAILICGANVLTSCNQSDTPVNPDEYMVTLEDALNDGTIVAFTFNLDGEDFYVVFVRVGDTYELLDIGKIGALTRADEPTISENDCEFTMEHDKANNLLTFTVKEKKTGDLILTAIFDIKQSIFEVIPGNSQFKVTGFKMKVSDVEITQMLKENEGDVTLADALVKGAKIEIVYKWIEGTTTFTFTNEGGTYSCQVTGAEKEYFKGSLNYEGGTLTFRADHLYDRESNFAVKFNVLNNTFKYWTIHNDVYESHTISINGTDITKTLKEER</sequence>
<evidence type="ECO:0000313" key="3">
    <source>
        <dbReference type="Proteomes" id="UP000763088"/>
    </source>
</evidence>
<evidence type="ECO:0000313" key="2">
    <source>
        <dbReference type="EMBL" id="MBE6266289.1"/>
    </source>
</evidence>
<dbReference type="Proteomes" id="UP000763088">
    <property type="component" value="Unassembled WGS sequence"/>
</dbReference>
<gene>
    <name evidence="2" type="ORF">E7102_07460</name>
</gene>
<feature type="signal peptide" evidence="1">
    <location>
        <begin position="1"/>
        <end position="19"/>
    </location>
</feature>
<protein>
    <recommendedName>
        <fullName evidence="4">Lipoprotein</fullName>
    </recommendedName>
</protein>
<dbReference type="EMBL" id="SUYD01000008">
    <property type="protein sequence ID" value="MBE6266289.1"/>
    <property type="molecule type" value="Genomic_DNA"/>
</dbReference>
<feature type="chain" id="PRO_5037139924" description="Lipoprotein" evidence="1">
    <location>
        <begin position="20"/>
        <end position="279"/>
    </location>
</feature>
<organism evidence="2 3">
    <name type="scientific">Xylanibacter ruminicola</name>
    <name type="common">Prevotella ruminicola</name>
    <dbReference type="NCBI Taxonomy" id="839"/>
    <lineage>
        <taxon>Bacteria</taxon>
        <taxon>Pseudomonadati</taxon>
        <taxon>Bacteroidota</taxon>
        <taxon>Bacteroidia</taxon>
        <taxon>Bacteroidales</taxon>
        <taxon>Prevotellaceae</taxon>
        <taxon>Xylanibacter</taxon>
    </lineage>
</organism>
<accession>A0A928BT82</accession>
<evidence type="ECO:0000256" key="1">
    <source>
        <dbReference type="SAM" id="SignalP"/>
    </source>
</evidence>
<dbReference type="AlphaFoldDB" id="A0A928BT82"/>
<name>A0A928BT82_XYLRU</name>
<comment type="caution">
    <text evidence="2">The sequence shown here is derived from an EMBL/GenBank/DDBJ whole genome shotgun (WGS) entry which is preliminary data.</text>
</comment>
<dbReference type="PROSITE" id="PS51257">
    <property type="entry name" value="PROKAR_LIPOPROTEIN"/>
    <property type="match status" value="1"/>
</dbReference>
<reference evidence="2" key="1">
    <citation type="submission" date="2019-04" db="EMBL/GenBank/DDBJ databases">
        <title>Evolution of Biomass-Degrading Anaerobic Consortia Revealed by Metagenomics.</title>
        <authorList>
            <person name="Peng X."/>
        </authorList>
    </citation>
    <scope>NUCLEOTIDE SEQUENCE</scope>
    <source>
        <strain evidence="2">SIG141</strain>
    </source>
</reference>